<reference evidence="7" key="1">
    <citation type="submission" date="2020-10" db="EMBL/GenBank/DDBJ databases">
        <authorList>
            <person name="Gilroy R."/>
        </authorList>
    </citation>
    <scope>NUCLEOTIDE SEQUENCE</scope>
    <source>
        <strain evidence="7">20514</strain>
    </source>
</reference>
<dbReference type="SUPFAM" id="SSF48452">
    <property type="entry name" value="TPR-like"/>
    <property type="match status" value="1"/>
</dbReference>
<dbReference type="InterPro" id="IPR011990">
    <property type="entry name" value="TPR-like_helical_dom_sf"/>
</dbReference>
<comment type="similarity">
    <text evidence="2">Belongs to the SusD family.</text>
</comment>
<dbReference type="InterPro" id="IPR012944">
    <property type="entry name" value="SusD_RagB_dom"/>
</dbReference>
<keyword evidence="3" id="KW-0732">Signal</keyword>
<organism evidence="7 8">
    <name type="scientific">Candidatus Cryptobacteroides merdigallinarum</name>
    <dbReference type="NCBI Taxonomy" id="2840770"/>
    <lineage>
        <taxon>Bacteria</taxon>
        <taxon>Pseudomonadati</taxon>
        <taxon>Bacteroidota</taxon>
        <taxon>Bacteroidia</taxon>
        <taxon>Bacteroidales</taxon>
        <taxon>Candidatus Cryptobacteroides</taxon>
    </lineage>
</organism>
<gene>
    <name evidence="7" type="ORF">IAC29_03280</name>
</gene>
<accession>A0A9D9EIK3</accession>
<comment type="subcellular location">
    <subcellularLocation>
        <location evidence="1">Cell outer membrane</location>
    </subcellularLocation>
</comment>
<proteinExistence type="inferred from homology"/>
<feature type="domain" description="RagB/SusD" evidence="6">
    <location>
        <begin position="275"/>
        <end position="564"/>
    </location>
</feature>
<evidence type="ECO:0000313" key="8">
    <source>
        <dbReference type="Proteomes" id="UP000810252"/>
    </source>
</evidence>
<reference evidence="7" key="2">
    <citation type="journal article" date="2021" name="PeerJ">
        <title>Extensive microbial diversity within the chicken gut microbiome revealed by metagenomics and culture.</title>
        <authorList>
            <person name="Gilroy R."/>
            <person name="Ravi A."/>
            <person name="Getino M."/>
            <person name="Pursley I."/>
            <person name="Horton D.L."/>
            <person name="Alikhan N.F."/>
            <person name="Baker D."/>
            <person name="Gharbi K."/>
            <person name="Hall N."/>
            <person name="Watson M."/>
            <person name="Adriaenssens E.M."/>
            <person name="Foster-Nyarko E."/>
            <person name="Jarju S."/>
            <person name="Secka A."/>
            <person name="Antonio M."/>
            <person name="Oren A."/>
            <person name="Chaudhuri R.R."/>
            <person name="La Ragione R."/>
            <person name="Hildebrand F."/>
            <person name="Pallen M.J."/>
        </authorList>
    </citation>
    <scope>NUCLEOTIDE SEQUENCE</scope>
    <source>
        <strain evidence="7">20514</strain>
    </source>
</reference>
<name>A0A9D9EIK3_9BACT</name>
<dbReference type="Pfam" id="PF07980">
    <property type="entry name" value="SusD_RagB"/>
    <property type="match status" value="1"/>
</dbReference>
<dbReference type="Proteomes" id="UP000810252">
    <property type="component" value="Unassembled WGS sequence"/>
</dbReference>
<sequence length="583" mass="67066">MKNILKLYILGAAVFFAGCTNLDEIYYSEIAQNTYFSTKENIYAALARPYTKWRGTHEFAPWMMQEIVADEFCVTQKGADYESGGVYRQFHWHTWTPEHSNIYATYFQMGEGISYALAMIDELSDLDYPSFGLTEQDKADHILQLKMLVGYSYMRALDFFGGMPLYKEYTLDEVPRSTARETFDYIESLFLEGIAPESSLKKKTLGEREEGWVNQGIVATCLARLYFNAQVYIGESRFDECAQLCQDILDGKYGEYELETAWNGPFGFDNDYSTEVIWSCASQYAMNQISWDYERFNHYNAKDYYDVEGMGSTNGAHLQPSLAPDGTPYSFNIGTPFARFNENDLRKKGYVYLGNKQYEGMFLYGRQERVTSDGRTVSCKGAREYTGEVITFVDQVAQFKKVGTEYASVSELPSNITTGEENSGVRLVKRPVPDRTGLDLRYNPDYVIIRLAEVYYMLAECKYRDGDKDGAADLINEVRKRNFEGNADPAPCTEANLDKYRFLEEWMLEFLGEGRRRTDLRRWNAYTTERWWNHEPSDHYRELFPIPQRSISASNVELKQNPGYGGNEMTAAEAGLFNVPDIE</sequence>
<evidence type="ECO:0000256" key="1">
    <source>
        <dbReference type="ARBA" id="ARBA00004442"/>
    </source>
</evidence>
<keyword evidence="4" id="KW-0472">Membrane</keyword>
<evidence type="ECO:0000313" key="7">
    <source>
        <dbReference type="EMBL" id="MBO8448279.1"/>
    </source>
</evidence>
<evidence type="ECO:0000256" key="5">
    <source>
        <dbReference type="ARBA" id="ARBA00023237"/>
    </source>
</evidence>
<evidence type="ECO:0000256" key="3">
    <source>
        <dbReference type="ARBA" id="ARBA00022729"/>
    </source>
</evidence>
<dbReference type="Gene3D" id="1.25.40.390">
    <property type="match status" value="1"/>
</dbReference>
<dbReference type="AlphaFoldDB" id="A0A9D9EIK3"/>
<dbReference type="EMBL" id="JADIMQ010000048">
    <property type="protein sequence ID" value="MBO8448279.1"/>
    <property type="molecule type" value="Genomic_DNA"/>
</dbReference>
<evidence type="ECO:0000256" key="4">
    <source>
        <dbReference type="ARBA" id="ARBA00023136"/>
    </source>
</evidence>
<protein>
    <submittedName>
        <fullName evidence="7">RagB/SusD family nutrient uptake outer membrane protein</fullName>
    </submittedName>
</protein>
<evidence type="ECO:0000256" key="2">
    <source>
        <dbReference type="ARBA" id="ARBA00006275"/>
    </source>
</evidence>
<dbReference type="GO" id="GO:0009279">
    <property type="term" value="C:cell outer membrane"/>
    <property type="evidence" value="ECO:0007669"/>
    <property type="project" value="UniProtKB-SubCell"/>
</dbReference>
<dbReference type="PROSITE" id="PS51257">
    <property type="entry name" value="PROKAR_LIPOPROTEIN"/>
    <property type="match status" value="1"/>
</dbReference>
<comment type="caution">
    <text evidence="7">The sequence shown here is derived from an EMBL/GenBank/DDBJ whole genome shotgun (WGS) entry which is preliminary data.</text>
</comment>
<keyword evidence="5" id="KW-0998">Cell outer membrane</keyword>
<evidence type="ECO:0000259" key="6">
    <source>
        <dbReference type="Pfam" id="PF07980"/>
    </source>
</evidence>